<feature type="transmembrane region" description="Helical" evidence="1">
    <location>
        <begin position="165"/>
        <end position="183"/>
    </location>
</feature>
<feature type="transmembrane region" description="Helical" evidence="1">
    <location>
        <begin position="288"/>
        <end position="310"/>
    </location>
</feature>
<dbReference type="Proteomes" id="UP000237351">
    <property type="component" value="Chromosome"/>
</dbReference>
<keyword evidence="3" id="KW-1185">Reference proteome</keyword>
<evidence type="ECO:0000313" key="2">
    <source>
        <dbReference type="EMBL" id="ARN84534.1"/>
    </source>
</evidence>
<feature type="transmembrane region" description="Helical" evidence="1">
    <location>
        <begin position="122"/>
        <end position="145"/>
    </location>
</feature>
<dbReference type="InterPro" id="IPR010293">
    <property type="entry name" value="Sbt_1"/>
</dbReference>
<feature type="transmembrane region" description="Helical" evidence="1">
    <location>
        <begin position="6"/>
        <end position="24"/>
    </location>
</feature>
<keyword evidence="1" id="KW-0472">Membrane</keyword>
<dbReference type="Pfam" id="PF05982">
    <property type="entry name" value="Sbt_1"/>
    <property type="match status" value="1"/>
</dbReference>
<dbReference type="STRING" id="1414854.GQ61_03455"/>
<feature type="transmembrane region" description="Helical" evidence="1">
    <location>
        <begin position="31"/>
        <end position="49"/>
    </location>
</feature>
<accession>A0A1W6N3W6</accession>
<protein>
    <recommendedName>
        <fullName evidence="4">Permease</fullName>
    </recommendedName>
</protein>
<keyword evidence="1" id="KW-1133">Transmembrane helix</keyword>
<organism evidence="2 3">
    <name type="scientific">Candidatus Nucleicultrix amoebiphila FS5</name>
    <dbReference type="NCBI Taxonomy" id="1414854"/>
    <lineage>
        <taxon>Bacteria</taxon>
        <taxon>Pseudomonadati</taxon>
        <taxon>Pseudomonadota</taxon>
        <taxon>Alphaproteobacteria</taxon>
        <taxon>Holosporales</taxon>
        <taxon>Candidatus Nucleicultricaceae</taxon>
        <taxon>Candidatus Nucleicultrix</taxon>
    </lineage>
</organism>
<dbReference type="EMBL" id="CP008743">
    <property type="protein sequence ID" value="ARN84534.1"/>
    <property type="molecule type" value="Genomic_DNA"/>
</dbReference>
<dbReference type="KEGG" id="naf:GQ61_03455"/>
<name>A0A1W6N3W6_9PROT</name>
<keyword evidence="1" id="KW-0812">Transmembrane</keyword>
<proteinExistence type="predicted"/>
<evidence type="ECO:0008006" key="4">
    <source>
        <dbReference type="Google" id="ProtNLM"/>
    </source>
</evidence>
<feature type="transmembrane region" description="Helical" evidence="1">
    <location>
        <begin position="195"/>
        <end position="215"/>
    </location>
</feature>
<dbReference type="PANTHER" id="PTHR40400:SF1">
    <property type="entry name" value="SLR1512 PROTEIN"/>
    <property type="match status" value="1"/>
</dbReference>
<gene>
    <name evidence="2" type="ORF">GQ61_03455</name>
</gene>
<feature type="transmembrane region" description="Helical" evidence="1">
    <location>
        <begin position="61"/>
        <end position="83"/>
    </location>
</feature>
<feature type="transmembrane region" description="Helical" evidence="1">
    <location>
        <begin position="258"/>
        <end position="276"/>
    </location>
</feature>
<feature type="transmembrane region" description="Helical" evidence="1">
    <location>
        <begin position="95"/>
        <end position="116"/>
    </location>
</feature>
<evidence type="ECO:0000313" key="3">
    <source>
        <dbReference type="Proteomes" id="UP000237351"/>
    </source>
</evidence>
<dbReference type="AlphaFoldDB" id="A0A1W6N3W6"/>
<evidence type="ECO:0000256" key="1">
    <source>
        <dbReference type="SAM" id="Phobius"/>
    </source>
</evidence>
<feature type="transmembrane region" description="Helical" evidence="1">
    <location>
        <begin position="227"/>
        <end position="252"/>
    </location>
</feature>
<reference evidence="2 3" key="1">
    <citation type="submission" date="2014-06" db="EMBL/GenBank/DDBJ databases">
        <title>The genome of the endonuclear symbiont Nucleicultrix amoebiphila.</title>
        <authorList>
            <person name="Schulz F."/>
            <person name="Horn M."/>
        </authorList>
    </citation>
    <scope>NUCLEOTIDE SEQUENCE [LARGE SCALE GENOMIC DNA]</scope>
    <source>
        <strain evidence="2 3">FS5</strain>
    </source>
</reference>
<dbReference type="PANTHER" id="PTHR40400">
    <property type="entry name" value="SLR1512 PROTEIN"/>
    <property type="match status" value="1"/>
</dbReference>
<sequence length="319" mass="34632">MIFNFTSPIILCFFLGLVAGFLKSDLKFPEGFSKILAIYLMFSIGLKGGHNLSNTSIDISLLVQIVFALIASFGIPLIAYSLLKFFKIVDNENAAVIAAHYGSVSIVTFAVASQILEINNVLYGPQMIVLAALMETPAIVSGLYLLNQNNGVSSKLFHPRLSREIFLNGSVVLLVGGFMVGYLSNINAFEQVKPLFFDPFKGILCLFLLEMGLYTSKRISISNRLNFKITLFGLFMPILSALLGLGISAFLHFSIGNAFLFIVLSASASYIAVPAAMRIAAPRADAALAIALALGITFPFNIVLGIPLYLKILQILGWQ</sequence>